<feature type="transmembrane region" description="Helical" evidence="15">
    <location>
        <begin position="140"/>
        <end position="160"/>
    </location>
</feature>
<dbReference type="PANTHER" id="PTHR36570:SF3">
    <property type="entry name" value="DISULFIDE BOND FORMATION PROTEIN B"/>
    <property type="match status" value="1"/>
</dbReference>
<dbReference type="InterPro" id="IPR003752">
    <property type="entry name" value="DiS_bond_form_DsbB/BdbC"/>
</dbReference>
<protein>
    <recommendedName>
        <fullName evidence="14">Disulfide bond formation protein B</fullName>
    </recommendedName>
    <alternativeName>
        <fullName evidence="14">Disulfide oxidoreductase</fullName>
    </alternativeName>
</protein>
<keyword evidence="9 14" id="KW-0560">Oxidoreductase</keyword>
<reference evidence="17 18" key="1">
    <citation type="submission" date="2016-08" db="EMBL/GenBank/DDBJ databases">
        <authorList>
            <person name="Seilhamer J.J."/>
        </authorList>
    </citation>
    <scope>NUCLEOTIDE SEQUENCE [LARGE SCALE GENOMIC DNA]</scope>
    <source>
        <strain evidence="17 18">ANC 4874</strain>
    </source>
</reference>
<keyword evidence="10 14" id="KW-0472">Membrane</keyword>
<gene>
    <name evidence="14" type="primary">dsbB</name>
    <name evidence="16" type="ORF">ACKVE0_01690</name>
    <name evidence="17" type="ORF">GA0116959_10855</name>
</gene>
<dbReference type="SUPFAM" id="SSF158442">
    <property type="entry name" value="DsbB-like"/>
    <property type="match status" value="1"/>
</dbReference>
<comment type="caution">
    <text evidence="14">Lacks conserved residue(s) required for the propagation of feature annotation.</text>
</comment>
<sequence length="174" mass="19316">MQSSYRLVSGFLVLASIIGMAFALYLEHVQGLEPCPLCVFQRLGLIGLGVVSLIAFLHNPISTAFKRGYALLGSLAILWSTAVAARHVWLQHLPPDQVPSCGPGLDYWVNTLPLKSVFEQVLTGSGECAKVDWTFLGQSLPVWSLLFFAVLTLVSIWQSFRHYPSIGRKWNKKK</sequence>
<organism evidence="17 18">
    <name type="scientific">Acinetobacter albensis</name>
    <dbReference type="NCBI Taxonomy" id="1673609"/>
    <lineage>
        <taxon>Bacteria</taxon>
        <taxon>Pseudomonadati</taxon>
        <taxon>Pseudomonadota</taxon>
        <taxon>Gammaproteobacteria</taxon>
        <taxon>Moraxellales</taxon>
        <taxon>Moraxellaceae</taxon>
        <taxon>Acinetobacter</taxon>
    </lineage>
</organism>
<name>A0A1C4GVK7_9GAMM</name>
<evidence type="ECO:0000256" key="8">
    <source>
        <dbReference type="ARBA" id="ARBA00022989"/>
    </source>
</evidence>
<accession>A0A1C4GVK7</accession>
<dbReference type="HAMAP" id="MF_00286">
    <property type="entry name" value="DsbB"/>
    <property type="match status" value="1"/>
</dbReference>
<dbReference type="GO" id="GO:0009055">
    <property type="term" value="F:electron transfer activity"/>
    <property type="evidence" value="ECO:0007669"/>
    <property type="project" value="UniProtKB-UniRule"/>
</dbReference>
<evidence type="ECO:0000313" key="18">
    <source>
        <dbReference type="Proteomes" id="UP000243661"/>
    </source>
</evidence>
<keyword evidence="12 14" id="KW-0143">Chaperone</keyword>
<reference evidence="16 19" key="2">
    <citation type="submission" date="2024-12" db="EMBL/GenBank/DDBJ databases">
        <title>C001-4G Acinetobacter sp. assembled genome.</title>
        <authorList>
            <person name="D'Arcy K."/>
            <person name="Kingdon A.D.H."/>
            <person name="Breen A."/>
            <person name="Mckeown C."/>
            <person name="Allman E."/>
            <person name="Sharma P."/>
            <person name="Mcleman A."/>
            <person name="Roberts A.P."/>
        </authorList>
    </citation>
    <scope>NUCLEOTIDE SEQUENCE [LARGE SCALE GENOMIC DNA]</scope>
    <source>
        <strain evidence="16 19">C1-4G</strain>
    </source>
</reference>
<evidence type="ECO:0000256" key="7">
    <source>
        <dbReference type="ARBA" id="ARBA00022982"/>
    </source>
</evidence>
<evidence type="ECO:0000256" key="12">
    <source>
        <dbReference type="ARBA" id="ARBA00023186"/>
    </source>
</evidence>
<keyword evidence="6 14" id="KW-0812">Transmembrane</keyword>
<proteinExistence type="inferred from homology"/>
<keyword evidence="11 14" id="KW-1015">Disulfide bond</keyword>
<comment type="subcellular location">
    <subcellularLocation>
        <location evidence="1">Cell inner membrane</location>
        <topology evidence="1">Multi-pass membrane protein</topology>
    </subcellularLocation>
    <subcellularLocation>
        <location evidence="14">Cell membrane</location>
        <topology evidence="14">Multi-pass membrane protein</topology>
    </subcellularLocation>
</comment>
<evidence type="ECO:0000256" key="13">
    <source>
        <dbReference type="ARBA" id="ARBA00023284"/>
    </source>
</evidence>
<dbReference type="GO" id="GO:0006457">
    <property type="term" value="P:protein folding"/>
    <property type="evidence" value="ECO:0007669"/>
    <property type="project" value="InterPro"/>
</dbReference>
<feature type="topological domain" description="Cytoplasmic" evidence="14">
    <location>
        <begin position="1"/>
        <end position="8"/>
    </location>
</feature>
<keyword evidence="4 14" id="KW-1003">Cell membrane</keyword>
<dbReference type="InterPro" id="IPR050183">
    <property type="entry name" value="DsbB"/>
</dbReference>
<dbReference type="RefSeq" id="WP_053579234.1">
    <property type="nucleotide sequence ID" value="NZ_FMBK01000008.1"/>
</dbReference>
<evidence type="ECO:0000313" key="17">
    <source>
        <dbReference type="EMBL" id="SCC72202.1"/>
    </source>
</evidence>
<evidence type="ECO:0000313" key="16">
    <source>
        <dbReference type="EMBL" id="MFN0296254.1"/>
    </source>
</evidence>
<dbReference type="InterPro" id="IPR023380">
    <property type="entry name" value="DsbB-like_sf"/>
</dbReference>
<evidence type="ECO:0000256" key="11">
    <source>
        <dbReference type="ARBA" id="ARBA00023157"/>
    </source>
</evidence>
<dbReference type="Proteomes" id="UP001632339">
    <property type="component" value="Unassembled WGS sequence"/>
</dbReference>
<dbReference type="EMBL" id="JBJXCW010000001">
    <property type="protein sequence ID" value="MFN0296254.1"/>
    <property type="molecule type" value="Genomic_DNA"/>
</dbReference>
<dbReference type="GO" id="GO:0005886">
    <property type="term" value="C:plasma membrane"/>
    <property type="evidence" value="ECO:0007669"/>
    <property type="project" value="UniProtKB-SubCell"/>
</dbReference>
<keyword evidence="19" id="KW-1185">Reference proteome</keyword>
<keyword evidence="5" id="KW-0997">Cell inner membrane</keyword>
<dbReference type="GO" id="GO:0015035">
    <property type="term" value="F:protein-disulfide reductase activity"/>
    <property type="evidence" value="ECO:0007669"/>
    <property type="project" value="UniProtKB-UniRule"/>
</dbReference>
<comment type="function">
    <text evidence="14">Required for disulfide bond formation in some periplasmic proteins. Acts by oxidizing the DsbA protein.</text>
</comment>
<dbReference type="OrthoDB" id="3711263at2"/>
<evidence type="ECO:0000256" key="1">
    <source>
        <dbReference type="ARBA" id="ARBA00004429"/>
    </source>
</evidence>
<evidence type="ECO:0000256" key="2">
    <source>
        <dbReference type="ARBA" id="ARBA00008823"/>
    </source>
</evidence>
<feature type="disulfide bond" description="Redox-active" evidence="14">
    <location>
        <begin position="35"/>
        <end position="38"/>
    </location>
</feature>
<evidence type="ECO:0000256" key="3">
    <source>
        <dbReference type="ARBA" id="ARBA00022448"/>
    </source>
</evidence>
<feature type="transmembrane region" description="Helical" evidence="15">
    <location>
        <begin position="69"/>
        <end position="89"/>
    </location>
</feature>
<dbReference type="AlphaFoldDB" id="A0A1C4GVK7"/>
<evidence type="ECO:0000256" key="9">
    <source>
        <dbReference type="ARBA" id="ARBA00023002"/>
    </source>
</evidence>
<feature type="transmembrane region" description="Helical" evidence="15">
    <location>
        <begin position="39"/>
        <end position="57"/>
    </location>
</feature>
<keyword evidence="13 14" id="KW-0676">Redox-active center</keyword>
<feature type="topological domain" description="Periplasmic" evidence="14">
    <location>
        <begin position="26"/>
        <end position="43"/>
    </location>
</feature>
<keyword evidence="7 14" id="KW-0249">Electron transport</keyword>
<keyword evidence="8 14" id="KW-1133">Transmembrane helix</keyword>
<dbReference type="Pfam" id="PF02600">
    <property type="entry name" value="DsbB"/>
    <property type="match status" value="1"/>
</dbReference>
<evidence type="ECO:0000256" key="10">
    <source>
        <dbReference type="ARBA" id="ARBA00023136"/>
    </source>
</evidence>
<dbReference type="InterPro" id="IPR022920">
    <property type="entry name" value="Disulphide_bond_form_DsbB"/>
</dbReference>
<dbReference type="PANTHER" id="PTHR36570">
    <property type="entry name" value="DISULFIDE BOND FORMATION PROTEIN B"/>
    <property type="match status" value="1"/>
</dbReference>
<evidence type="ECO:0000256" key="14">
    <source>
        <dbReference type="HAMAP-Rule" id="MF_00286"/>
    </source>
</evidence>
<evidence type="ECO:0000313" key="19">
    <source>
        <dbReference type="Proteomes" id="UP001632339"/>
    </source>
</evidence>
<dbReference type="EMBL" id="FMBK01000008">
    <property type="protein sequence ID" value="SCC72202.1"/>
    <property type="molecule type" value="Genomic_DNA"/>
</dbReference>
<evidence type="ECO:0000256" key="6">
    <source>
        <dbReference type="ARBA" id="ARBA00022692"/>
    </source>
</evidence>
<comment type="similarity">
    <text evidence="2 14">Belongs to the DsbB family.</text>
</comment>
<feature type="topological domain" description="Cytoplasmic" evidence="14">
    <location>
        <begin position="162"/>
        <end position="174"/>
    </location>
</feature>
<evidence type="ECO:0000256" key="15">
    <source>
        <dbReference type="SAM" id="Phobius"/>
    </source>
</evidence>
<dbReference type="Gene3D" id="1.20.1550.10">
    <property type="entry name" value="DsbB-like"/>
    <property type="match status" value="1"/>
</dbReference>
<keyword evidence="3 14" id="KW-0813">Transport</keyword>
<evidence type="ECO:0000256" key="5">
    <source>
        <dbReference type="ARBA" id="ARBA00022519"/>
    </source>
</evidence>
<dbReference type="Proteomes" id="UP000243661">
    <property type="component" value="Unassembled WGS sequence"/>
</dbReference>
<evidence type="ECO:0000256" key="4">
    <source>
        <dbReference type="ARBA" id="ARBA00022475"/>
    </source>
</evidence>